<sequence length="30" mass="3534">MNAIDDERGRRIGRIENERAQRLTEEYANG</sequence>
<dbReference type="EMBL" id="FOIS01000005">
    <property type="protein sequence ID" value="SEW31034.1"/>
    <property type="molecule type" value="Genomic_DNA"/>
</dbReference>
<name>A0A1I0QTT1_9EURY</name>
<dbReference type="Proteomes" id="UP000183275">
    <property type="component" value="Unassembled WGS sequence"/>
</dbReference>
<dbReference type="AlphaFoldDB" id="A0A1I0QTT1"/>
<accession>A0A1I0QTT1</accession>
<evidence type="ECO:0000313" key="2">
    <source>
        <dbReference type="Proteomes" id="UP000183275"/>
    </source>
</evidence>
<gene>
    <name evidence="1" type="ORF">SAMN05216285_3940</name>
</gene>
<proteinExistence type="predicted"/>
<keyword evidence="2" id="KW-1185">Reference proteome</keyword>
<organism evidence="1 2">
    <name type="scientific">Natrinema salifodinae</name>
    <dbReference type="NCBI Taxonomy" id="1202768"/>
    <lineage>
        <taxon>Archaea</taxon>
        <taxon>Methanobacteriati</taxon>
        <taxon>Methanobacteriota</taxon>
        <taxon>Stenosarchaea group</taxon>
        <taxon>Halobacteria</taxon>
        <taxon>Halobacteriales</taxon>
        <taxon>Natrialbaceae</taxon>
        <taxon>Natrinema</taxon>
    </lineage>
</organism>
<reference evidence="2" key="1">
    <citation type="submission" date="2016-10" db="EMBL/GenBank/DDBJ databases">
        <authorList>
            <person name="Varghese N."/>
        </authorList>
    </citation>
    <scope>NUCLEOTIDE SEQUENCE [LARGE SCALE GENOMIC DNA]</scope>
    <source>
        <strain evidence="2">CGMCC 1.12284</strain>
    </source>
</reference>
<protein>
    <submittedName>
        <fullName evidence="1">Uncharacterized protein</fullName>
    </submittedName>
</protein>
<evidence type="ECO:0000313" key="1">
    <source>
        <dbReference type="EMBL" id="SEW31034.1"/>
    </source>
</evidence>